<feature type="domain" description="Glycoside hydrolase family 31 TIM barrel" evidence="3">
    <location>
        <begin position="6"/>
        <end position="72"/>
    </location>
</feature>
<reference evidence="4 5" key="1">
    <citation type="journal article" date="2015" name="MBio">
        <title>Genome sequence of the Drosophila melanogaster male-killing Spiroplasma strain MSRO endosymbiont.</title>
        <authorList>
            <person name="Paredes J.C."/>
            <person name="Herren J.K."/>
            <person name="Schupfer F."/>
            <person name="Marin R."/>
            <person name="Claverol S."/>
            <person name="Kuo C.H."/>
            <person name="Lemaitre B."/>
            <person name="Beven L."/>
        </authorList>
    </citation>
    <scope>NUCLEOTIDE SEQUENCE [LARGE SCALE GENOMIC DNA]</scope>
    <source>
        <strain evidence="4 5">MSRO</strain>
    </source>
</reference>
<dbReference type="Pfam" id="PF01055">
    <property type="entry name" value="Glyco_hydro_31_2nd"/>
    <property type="match status" value="1"/>
</dbReference>
<dbReference type="EMBL" id="JTLV02000001">
    <property type="protein sequence ID" value="PQM32105.1"/>
    <property type="molecule type" value="Genomic_DNA"/>
</dbReference>
<proteinExistence type="inferred from homology"/>
<organism evidence="4 5">
    <name type="scientific">Spiroplasma poulsonii</name>
    <dbReference type="NCBI Taxonomy" id="2138"/>
    <lineage>
        <taxon>Bacteria</taxon>
        <taxon>Bacillati</taxon>
        <taxon>Mycoplasmatota</taxon>
        <taxon>Mollicutes</taxon>
        <taxon>Entomoplasmatales</taxon>
        <taxon>Spiroplasmataceae</taxon>
        <taxon>Spiroplasma</taxon>
    </lineage>
</organism>
<dbReference type="GO" id="GO:0061634">
    <property type="term" value="F:alpha-D-xyloside xylohydrolase"/>
    <property type="evidence" value="ECO:0007669"/>
    <property type="project" value="UniProtKB-EC"/>
</dbReference>
<dbReference type="InterPro" id="IPR017853">
    <property type="entry name" value="GH"/>
</dbReference>
<dbReference type="OrthoDB" id="176168at2"/>
<keyword evidence="2 4" id="KW-0378">Hydrolase</keyword>
<dbReference type="InterPro" id="IPR000322">
    <property type="entry name" value="Glyco_hydro_31_TIM"/>
</dbReference>
<dbReference type="Gene3D" id="3.20.20.80">
    <property type="entry name" value="Glycosidases"/>
    <property type="match status" value="1"/>
</dbReference>
<accession>A0A2P6FF72</accession>
<sequence>MNWQIALKNNYLVKITNDNSYANPLTGTETYQTNCGIVDFTNPAAVKWYQDELQKLFKLGLRFVKPDYGDGIPPNPTQCLF</sequence>
<dbReference type="AlphaFoldDB" id="A0A2P6FF72"/>
<name>A0A2P6FF72_9MOLU</name>
<evidence type="ECO:0000259" key="3">
    <source>
        <dbReference type="Pfam" id="PF01055"/>
    </source>
</evidence>
<evidence type="ECO:0000256" key="2">
    <source>
        <dbReference type="RuleBase" id="RU361185"/>
    </source>
</evidence>
<dbReference type="STRING" id="2138.SMSRO_v1c18010"/>
<comment type="similarity">
    <text evidence="1 2">Belongs to the glycosyl hydrolase 31 family.</text>
</comment>
<comment type="caution">
    <text evidence="4">The sequence shown here is derived from an EMBL/GenBank/DDBJ whole genome shotgun (WGS) entry which is preliminary data.</text>
</comment>
<evidence type="ECO:0000313" key="5">
    <source>
        <dbReference type="Proteomes" id="UP000031565"/>
    </source>
</evidence>
<keyword evidence="2 4" id="KW-0326">Glycosidase</keyword>
<dbReference type="SUPFAM" id="SSF51445">
    <property type="entry name" value="(Trans)glycosidases"/>
    <property type="match status" value="1"/>
</dbReference>
<keyword evidence="5" id="KW-1185">Reference proteome</keyword>
<dbReference type="Proteomes" id="UP000031565">
    <property type="component" value="Unassembled WGS sequence"/>
</dbReference>
<dbReference type="GO" id="GO:0005975">
    <property type="term" value="P:carbohydrate metabolic process"/>
    <property type="evidence" value="ECO:0007669"/>
    <property type="project" value="InterPro"/>
</dbReference>
<dbReference type="RefSeq" id="WP_052443537.1">
    <property type="nucleotide sequence ID" value="NZ_CM020866.1"/>
</dbReference>
<dbReference type="EC" id="3.2.1.177" evidence="4"/>
<evidence type="ECO:0000256" key="1">
    <source>
        <dbReference type="ARBA" id="ARBA00007806"/>
    </source>
</evidence>
<protein>
    <submittedName>
        <fullName evidence="4">Putative alpha-xylosidase</fullName>
        <ecNumber evidence="4">3.2.1.177</ecNumber>
    </submittedName>
</protein>
<gene>
    <name evidence="4" type="primary">yicI_3</name>
    <name evidence="4" type="ORF">SMSRO_SF020000</name>
</gene>
<evidence type="ECO:0000313" key="4">
    <source>
        <dbReference type="EMBL" id="PQM32105.1"/>
    </source>
</evidence>